<dbReference type="EMBL" id="JAULSU010000004">
    <property type="protein sequence ID" value="KAK0620890.1"/>
    <property type="molecule type" value="Genomic_DNA"/>
</dbReference>
<dbReference type="Proteomes" id="UP001175000">
    <property type="component" value="Unassembled WGS sequence"/>
</dbReference>
<evidence type="ECO:0000313" key="3">
    <source>
        <dbReference type="Proteomes" id="UP001175000"/>
    </source>
</evidence>
<feature type="compositionally biased region" description="Low complexity" evidence="1">
    <location>
        <begin position="416"/>
        <end position="440"/>
    </location>
</feature>
<evidence type="ECO:0000313" key="2">
    <source>
        <dbReference type="EMBL" id="KAK0620890.1"/>
    </source>
</evidence>
<feature type="region of interest" description="Disordered" evidence="1">
    <location>
        <begin position="376"/>
        <end position="490"/>
    </location>
</feature>
<feature type="compositionally biased region" description="Basic residues" evidence="1">
    <location>
        <begin position="396"/>
        <end position="415"/>
    </location>
</feature>
<proteinExistence type="predicted"/>
<reference evidence="2" key="1">
    <citation type="submission" date="2023-06" db="EMBL/GenBank/DDBJ databases">
        <title>Genome-scale phylogeny and comparative genomics of the fungal order Sordariales.</title>
        <authorList>
            <consortium name="Lawrence Berkeley National Laboratory"/>
            <person name="Hensen N."/>
            <person name="Bonometti L."/>
            <person name="Westerberg I."/>
            <person name="Brannstrom I.O."/>
            <person name="Guillou S."/>
            <person name="Cros-Aarteil S."/>
            <person name="Calhoun S."/>
            <person name="Haridas S."/>
            <person name="Kuo A."/>
            <person name="Mondo S."/>
            <person name="Pangilinan J."/>
            <person name="Riley R."/>
            <person name="Labutti K."/>
            <person name="Andreopoulos B."/>
            <person name="Lipzen A."/>
            <person name="Chen C."/>
            <person name="Yanf M."/>
            <person name="Daum C."/>
            <person name="Ng V."/>
            <person name="Clum A."/>
            <person name="Steindorff A."/>
            <person name="Ohm R."/>
            <person name="Martin F."/>
            <person name="Silar P."/>
            <person name="Natvig D."/>
            <person name="Lalanne C."/>
            <person name="Gautier V."/>
            <person name="Ament-Velasquez S.L."/>
            <person name="Kruys A."/>
            <person name="Hutchinson M.I."/>
            <person name="Powell A.J."/>
            <person name="Barry K."/>
            <person name="Miller A.N."/>
            <person name="Grigoriev I.V."/>
            <person name="Debuchy R."/>
            <person name="Gladieux P."/>
            <person name="Thoren M.H."/>
            <person name="Johannesson H."/>
        </authorList>
    </citation>
    <scope>NUCLEOTIDE SEQUENCE</scope>
    <source>
        <strain evidence="2">CBS 606.72</strain>
    </source>
</reference>
<keyword evidence="3" id="KW-1185">Reference proteome</keyword>
<comment type="caution">
    <text evidence="2">The sequence shown here is derived from an EMBL/GenBank/DDBJ whole genome shotgun (WGS) entry which is preliminary data.</text>
</comment>
<organism evidence="2 3">
    <name type="scientific">Immersiella caudata</name>
    <dbReference type="NCBI Taxonomy" id="314043"/>
    <lineage>
        <taxon>Eukaryota</taxon>
        <taxon>Fungi</taxon>
        <taxon>Dikarya</taxon>
        <taxon>Ascomycota</taxon>
        <taxon>Pezizomycotina</taxon>
        <taxon>Sordariomycetes</taxon>
        <taxon>Sordariomycetidae</taxon>
        <taxon>Sordariales</taxon>
        <taxon>Lasiosphaeriaceae</taxon>
        <taxon>Immersiella</taxon>
    </lineage>
</organism>
<protein>
    <submittedName>
        <fullName evidence="2">Uncharacterized protein</fullName>
    </submittedName>
</protein>
<accession>A0AA39WSP4</accession>
<evidence type="ECO:0000256" key="1">
    <source>
        <dbReference type="SAM" id="MobiDB-lite"/>
    </source>
</evidence>
<feature type="compositionally biased region" description="Basic and acidic residues" evidence="1">
    <location>
        <begin position="447"/>
        <end position="462"/>
    </location>
</feature>
<name>A0AA39WSP4_9PEZI</name>
<sequence length="490" mass="53971">MDPNWRRAAAAQQAQHNLEAPMVNHRQFSTSTTRTPYDAILTELIHSFDPQALSAHQALMVSQNTFHQPLPAPVPQAAFASPTQAQFRAPAEEYELYGRVLQRVPMPQQFLVPTPMAMTPEQLQAPPAIPNAQQFPVLLAMPIAQQYPNMPAIPVVQDSPVPHSTPIVQQSPVPQMAPNIQRPTMAELLEQKDHKYAPLFSNRAEMEALRREFEAECDKTDLRETDASLDPDFPAMNTEREKECAEILFNAITDFSNVKELKTHVHYGRVKNLRNLEVHFLSYDLLDAIKDAHCGRLGFSPRTWENEWRYQSFETFTARLQAVAGACAYSKSVVYGNLPAEYRRRVASAPSREVTAKRRNTDGNAEKAVQIKAGRGVVKAARGEKESTTAAQAAGHRTKGGRVRKPSATAGRRRSSASIANSVASSLTNTAASSPVASSALDDDDVDSKMAEAADEQPDKAADQQMGGAPLPFNPDSPFADFINGNSFSR</sequence>
<dbReference type="AlphaFoldDB" id="A0AA39WSP4"/>
<gene>
    <name evidence="2" type="ORF">B0T14DRAFT_497324</name>
</gene>